<feature type="compositionally biased region" description="Basic and acidic residues" evidence="1">
    <location>
        <begin position="45"/>
        <end position="54"/>
    </location>
</feature>
<sequence length="689" mass="73833">MGPAASEQQYRNGLVGTTGAAAAANAAFPRSHTAQFTPEMSGIRDLNEKAEKSKGSKMKLFKPKHIGITREKDGDKKNAPLPSPNKLGAQSSSNLSKVMNASTTSLADTLSSGNTSLYNLNNASTATMVPIEKTSTEKEKSHKTHIFSRKNLKLKDKDDYGLQLSSASSNSRPLDPNAPQSLYSFAPSSPGPNSAFSKSMSGLDLRHGGRALREKKKEEKAAAASNVLEPTYSRDSEAANSEWPTTGSYGTTSAATFLGPASLHASNAGTPYAEALQGFGLHNMTPEDAWDFLKAKLLVVFEGEDVRIAVEDLNRLVMVHVQHCVRKNSPSVIIEDLNDLFQTGFLSLNHTLRNVSDDKLIFQLVNMWLFVFGTVVPFMQAVFLPLDLEFKGHGVVLSTPAAANEFWGAMPPPTPINQSGIDLENVFPLSGNMPPMPPTPMPAGDALDVRHIVLVSFRDTVILPRYAVLKAKFSRLSLESINSNLASLAELPRTGTSTSGGRPATAGSHEQAGGFVSTSYSSQSSTLLGTSGSDPASDLSSANRSRATSNVSNVSNHSNPQTFQSFSSPPTATSSSTSSAQITETVGRMLQCVSVLASVQSGDEAQVKIEDLAKELKLNWLGRGRTGRQRRGFVGTRVRMPIGMVRDGNREAIERDGSPTPTPTRAGTQKEIPALTRAQKRSEGKEARL</sequence>
<keyword evidence="3" id="KW-1185">Reference proteome</keyword>
<dbReference type="InterPro" id="IPR013745">
    <property type="entry name" value="Bit61/PRR5"/>
</dbReference>
<proteinExistence type="predicted"/>
<evidence type="ECO:0000313" key="3">
    <source>
        <dbReference type="Proteomes" id="UP000053317"/>
    </source>
</evidence>
<feature type="compositionally biased region" description="Basic and acidic residues" evidence="1">
    <location>
        <begin position="68"/>
        <end position="78"/>
    </location>
</feature>
<comment type="caution">
    <text evidence="2">The sequence shown here is derived from an EMBL/GenBank/DDBJ whole genome shotgun (WGS) entry which is preliminary data.</text>
</comment>
<feature type="region of interest" description="Disordered" evidence="1">
    <location>
        <begin position="163"/>
        <end position="247"/>
    </location>
</feature>
<evidence type="ECO:0000256" key="1">
    <source>
        <dbReference type="SAM" id="MobiDB-lite"/>
    </source>
</evidence>
<protein>
    <recommendedName>
        <fullName evidence="4">HbrB-like protein</fullName>
    </recommendedName>
</protein>
<dbReference type="AlphaFoldDB" id="A0A0G2GWF7"/>
<reference evidence="2 3" key="1">
    <citation type="submission" date="2015-05" db="EMBL/GenBank/DDBJ databases">
        <title>Distinctive expansion of gene families associated with plant cell wall degradation and secondary metabolism in the genomes of grapevine trunk pathogens.</title>
        <authorList>
            <person name="Lawrence D.P."/>
            <person name="Travadon R."/>
            <person name="Rolshausen P.E."/>
            <person name="Baumgartner K."/>
        </authorList>
    </citation>
    <scope>NUCLEOTIDE SEQUENCE [LARGE SCALE GENOMIC DNA]</scope>
    <source>
        <strain evidence="2">UCRPC4</strain>
    </source>
</reference>
<feature type="compositionally biased region" description="Low complexity" evidence="1">
    <location>
        <begin position="517"/>
        <end position="533"/>
    </location>
</feature>
<dbReference type="PANTHER" id="PTHR32428:SF2">
    <property type="entry name" value="TARGET OF RAPAMYCIN COMPLEX 2 SUBUNIT BIT61-RELATED"/>
    <property type="match status" value="1"/>
</dbReference>
<dbReference type="EMBL" id="LCWF01000023">
    <property type="protein sequence ID" value="KKY27553.1"/>
    <property type="molecule type" value="Genomic_DNA"/>
</dbReference>
<dbReference type="PANTHER" id="PTHR32428">
    <property type="entry name" value="TARGET OF RAPAMYCIN COMPLEX 2 SUBUNIT BIT61-RELATED"/>
    <property type="match status" value="1"/>
</dbReference>
<feature type="compositionally biased region" description="Basic residues" evidence="1">
    <location>
        <begin position="55"/>
        <end position="67"/>
    </location>
</feature>
<dbReference type="OrthoDB" id="2290221at2759"/>
<feature type="compositionally biased region" description="Polar residues" evidence="1">
    <location>
        <begin position="538"/>
        <end position="548"/>
    </location>
</feature>
<feature type="compositionally biased region" description="Basic and acidic residues" evidence="1">
    <location>
        <begin position="680"/>
        <end position="689"/>
    </location>
</feature>
<dbReference type="Proteomes" id="UP000053317">
    <property type="component" value="Unassembled WGS sequence"/>
</dbReference>
<accession>A0A0G2GWF7</accession>
<feature type="compositionally biased region" description="Basic and acidic residues" evidence="1">
    <location>
        <begin position="204"/>
        <end position="221"/>
    </location>
</feature>
<feature type="compositionally biased region" description="Polar residues" evidence="1">
    <location>
        <begin position="163"/>
        <end position="200"/>
    </location>
</feature>
<gene>
    <name evidence="2" type="ORF">UCRPC4_g00995</name>
</gene>
<evidence type="ECO:0008006" key="4">
    <source>
        <dbReference type="Google" id="ProtNLM"/>
    </source>
</evidence>
<dbReference type="GO" id="GO:0038203">
    <property type="term" value="P:TORC2 signaling"/>
    <property type="evidence" value="ECO:0007669"/>
    <property type="project" value="TreeGrafter"/>
</dbReference>
<dbReference type="GO" id="GO:0031932">
    <property type="term" value="C:TORC2 complex"/>
    <property type="evidence" value="ECO:0007669"/>
    <property type="project" value="TreeGrafter"/>
</dbReference>
<feature type="region of interest" description="Disordered" evidence="1">
    <location>
        <begin position="650"/>
        <end position="689"/>
    </location>
</feature>
<feature type="region of interest" description="Disordered" evidence="1">
    <location>
        <begin position="491"/>
        <end position="580"/>
    </location>
</feature>
<dbReference type="Pfam" id="PF08539">
    <property type="entry name" value="HbrB"/>
    <property type="match status" value="1"/>
</dbReference>
<feature type="compositionally biased region" description="Low complexity" evidence="1">
    <location>
        <begin position="549"/>
        <end position="580"/>
    </location>
</feature>
<reference evidence="2 3" key="2">
    <citation type="submission" date="2015-05" db="EMBL/GenBank/DDBJ databases">
        <authorList>
            <person name="Morales-Cruz A."/>
            <person name="Amrine K.C."/>
            <person name="Cantu D."/>
        </authorList>
    </citation>
    <scope>NUCLEOTIDE SEQUENCE [LARGE SCALE GENOMIC DNA]</scope>
    <source>
        <strain evidence="2">UCRPC4</strain>
    </source>
</reference>
<organism evidence="2 3">
    <name type="scientific">Phaeomoniella chlamydospora</name>
    <name type="common">Phaeoacremonium chlamydosporum</name>
    <dbReference type="NCBI Taxonomy" id="158046"/>
    <lineage>
        <taxon>Eukaryota</taxon>
        <taxon>Fungi</taxon>
        <taxon>Dikarya</taxon>
        <taxon>Ascomycota</taxon>
        <taxon>Pezizomycotina</taxon>
        <taxon>Eurotiomycetes</taxon>
        <taxon>Chaetothyriomycetidae</taxon>
        <taxon>Phaeomoniellales</taxon>
        <taxon>Phaeomoniellaceae</taxon>
        <taxon>Phaeomoniella</taxon>
    </lineage>
</organism>
<name>A0A0G2GWF7_PHACM</name>
<evidence type="ECO:0000313" key="2">
    <source>
        <dbReference type="EMBL" id="KKY27553.1"/>
    </source>
</evidence>
<feature type="region of interest" description="Disordered" evidence="1">
    <location>
        <begin position="29"/>
        <end position="93"/>
    </location>
</feature>